<evidence type="ECO:0000313" key="1">
    <source>
        <dbReference type="EMBL" id="MBU9738590.1"/>
    </source>
</evidence>
<sequence>MEDKSGMERWKSALGNEGFGVNEALEQVLELWKGIPAQIRTEKFRLVPEKQREENAKRGAAALGRMRKHVKDFPQAMAAQKKWKEQGERTVLEAMEHDVIFQMGKLPAEVRKQFLEATKEYFRQTRRYDRELGMEELVQGLKNYFVYFMLALAAGEGEWFQRAIWSYSLLYPYTDNFLDGDYSPAQKKRFNDMLVRKLLGEEVQVQDELEKKVCGLIDVIEEVYPRKDFEDLYDFLMIIYDAQLGSLSQHEAKKLGEEELLRVSVYKGGASIYVDQCLINGCMDRRDIYFLTGFGFFLQLADDLQDVQEDLENGHQTYMTKLAENEKLAEAAGRLLGFAARLFADDWRGSGDVREFMFDNCVQLVCTAVLQKPRYYTKAFLEEIEQLAVLPAEFLKQMENEGNEMAGEWARESMDPMKMLDVWADCDM</sequence>
<dbReference type="AlphaFoldDB" id="A0A949K0E9"/>
<evidence type="ECO:0000313" key="2">
    <source>
        <dbReference type="Proteomes" id="UP000712157"/>
    </source>
</evidence>
<protein>
    <submittedName>
        <fullName evidence="1">Uncharacterized protein</fullName>
    </submittedName>
</protein>
<accession>A0A949K0E9</accession>
<organism evidence="1 2">
    <name type="scientific">Diplocloster agilis</name>
    <dbReference type="NCBI Taxonomy" id="2850323"/>
    <lineage>
        <taxon>Bacteria</taxon>
        <taxon>Bacillati</taxon>
        <taxon>Bacillota</taxon>
        <taxon>Clostridia</taxon>
        <taxon>Lachnospirales</taxon>
        <taxon>Lachnospiraceae</taxon>
        <taxon>Diplocloster</taxon>
    </lineage>
</organism>
<name>A0A949K0E9_9FIRM</name>
<dbReference type="EMBL" id="JAHQCW010000037">
    <property type="protein sequence ID" value="MBU9738590.1"/>
    <property type="molecule type" value="Genomic_DNA"/>
</dbReference>
<comment type="caution">
    <text evidence="1">The sequence shown here is derived from an EMBL/GenBank/DDBJ whole genome shotgun (WGS) entry which is preliminary data.</text>
</comment>
<keyword evidence="2" id="KW-1185">Reference proteome</keyword>
<proteinExistence type="predicted"/>
<reference evidence="1" key="1">
    <citation type="submission" date="2021-06" db="EMBL/GenBank/DDBJ databases">
        <title>Description of novel taxa of the family Lachnospiraceae.</title>
        <authorList>
            <person name="Chaplin A.V."/>
            <person name="Sokolova S.R."/>
            <person name="Pikina A.P."/>
            <person name="Korzhanova M."/>
            <person name="Belova V."/>
            <person name="Korostin D."/>
            <person name="Efimov B.A."/>
        </authorList>
    </citation>
    <scope>NUCLEOTIDE SEQUENCE</scope>
    <source>
        <strain evidence="1">ASD5720</strain>
    </source>
</reference>
<gene>
    <name evidence="1" type="ORF">KTH89_18775</name>
</gene>
<dbReference type="Proteomes" id="UP000712157">
    <property type="component" value="Unassembled WGS sequence"/>
</dbReference>
<dbReference type="RefSeq" id="WP_238722716.1">
    <property type="nucleotide sequence ID" value="NZ_JAHQCW010000037.1"/>
</dbReference>